<feature type="compositionally biased region" description="Low complexity" evidence="1">
    <location>
        <begin position="13"/>
        <end position="35"/>
    </location>
</feature>
<comment type="caution">
    <text evidence="2">The sequence shown here is derived from an EMBL/GenBank/DDBJ whole genome shotgun (WGS) entry which is preliminary data.</text>
</comment>
<feature type="region of interest" description="Disordered" evidence="1">
    <location>
        <begin position="1"/>
        <end position="35"/>
    </location>
</feature>
<dbReference type="Proteomes" id="UP001215598">
    <property type="component" value="Unassembled WGS sequence"/>
</dbReference>
<feature type="region of interest" description="Disordered" evidence="1">
    <location>
        <begin position="325"/>
        <end position="413"/>
    </location>
</feature>
<protein>
    <submittedName>
        <fullName evidence="2">Uncharacterized protein</fullName>
    </submittedName>
</protein>
<organism evidence="2 3">
    <name type="scientific">Mycena metata</name>
    <dbReference type="NCBI Taxonomy" id="1033252"/>
    <lineage>
        <taxon>Eukaryota</taxon>
        <taxon>Fungi</taxon>
        <taxon>Dikarya</taxon>
        <taxon>Basidiomycota</taxon>
        <taxon>Agaricomycotina</taxon>
        <taxon>Agaricomycetes</taxon>
        <taxon>Agaricomycetidae</taxon>
        <taxon>Agaricales</taxon>
        <taxon>Marasmiineae</taxon>
        <taxon>Mycenaceae</taxon>
        <taxon>Mycena</taxon>
    </lineage>
</organism>
<dbReference type="EMBL" id="JARKIB010000189">
    <property type="protein sequence ID" value="KAJ7726118.1"/>
    <property type="molecule type" value="Genomic_DNA"/>
</dbReference>
<evidence type="ECO:0000313" key="2">
    <source>
        <dbReference type="EMBL" id="KAJ7726118.1"/>
    </source>
</evidence>
<gene>
    <name evidence="2" type="ORF">B0H16DRAFT_270962</name>
</gene>
<reference evidence="2" key="1">
    <citation type="submission" date="2023-03" db="EMBL/GenBank/DDBJ databases">
        <title>Massive genome expansion in bonnet fungi (Mycena s.s.) driven by repeated elements and novel gene families across ecological guilds.</title>
        <authorList>
            <consortium name="Lawrence Berkeley National Laboratory"/>
            <person name="Harder C.B."/>
            <person name="Miyauchi S."/>
            <person name="Viragh M."/>
            <person name="Kuo A."/>
            <person name="Thoen E."/>
            <person name="Andreopoulos B."/>
            <person name="Lu D."/>
            <person name="Skrede I."/>
            <person name="Drula E."/>
            <person name="Henrissat B."/>
            <person name="Morin E."/>
            <person name="Kohler A."/>
            <person name="Barry K."/>
            <person name="LaButti K."/>
            <person name="Morin E."/>
            <person name="Salamov A."/>
            <person name="Lipzen A."/>
            <person name="Mereny Z."/>
            <person name="Hegedus B."/>
            <person name="Baldrian P."/>
            <person name="Stursova M."/>
            <person name="Weitz H."/>
            <person name="Taylor A."/>
            <person name="Grigoriev I.V."/>
            <person name="Nagy L.G."/>
            <person name="Martin F."/>
            <person name="Kauserud H."/>
        </authorList>
    </citation>
    <scope>NUCLEOTIDE SEQUENCE</scope>
    <source>
        <strain evidence="2">CBHHK182m</strain>
    </source>
</reference>
<name>A0AAD7HS58_9AGAR</name>
<proteinExistence type="predicted"/>
<keyword evidence="3" id="KW-1185">Reference proteome</keyword>
<accession>A0AAD7HS58</accession>
<sequence>MHLGPTAPTPPVSITSGIPPLSSPSTPTPTHSPRSCTPFPTCIPAPYAGGARLVGLAARTVYVWRARPSPVVRTLYREDEVRPIRVVAGEGGEKGTVSNPSASARRRTLVGCRSADACPAPGDGVCPPARLPADDAGCEYVRVIPQLHVQTVDTRRRTRPRTHGWGWRPRVLSSCSSHPGRPRAPRLRTPRFPPSTSPVSPAYPTRLPRANLHLARTPLARRPPLRPHPQSVRVVSARIHSAHRVPRPTTLRYTQIGRGASVFPQRSLAPSLGCTHTRGRTWEEWRTCGYSCASCSSSAFLLPLSPHRHPSLVCRRRWWRFSHPSPPFSPSRWSTSPRPSITTTSPTRRTPLPSRPAGARASSPASPHPIELSSASPIITGLNRPRAARARRPRPRPNLLPARHSRICGPHPSISLQGVAYRARAPARIARRGDRRCEGE</sequence>
<feature type="compositionally biased region" description="Basic residues" evidence="1">
    <location>
        <begin position="386"/>
        <end position="395"/>
    </location>
</feature>
<feature type="compositionally biased region" description="Basic residues" evidence="1">
    <location>
        <begin position="180"/>
        <end position="189"/>
    </location>
</feature>
<feature type="compositionally biased region" description="Low complexity" evidence="1">
    <location>
        <begin position="330"/>
        <end position="365"/>
    </location>
</feature>
<dbReference type="AlphaFoldDB" id="A0AAD7HS58"/>
<evidence type="ECO:0000256" key="1">
    <source>
        <dbReference type="SAM" id="MobiDB-lite"/>
    </source>
</evidence>
<feature type="region of interest" description="Disordered" evidence="1">
    <location>
        <begin position="174"/>
        <end position="205"/>
    </location>
</feature>
<evidence type="ECO:0000313" key="3">
    <source>
        <dbReference type="Proteomes" id="UP001215598"/>
    </source>
</evidence>